<evidence type="ECO:0000259" key="2">
    <source>
        <dbReference type="Pfam" id="PF25583"/>
    </source>
</evidence>
<organism evidence="3 4">
    <name type="scientific">Tepidiforma flava</name>
    <dbReference type="NCBI Taxonomy" id="3004094"/>
    <lineage>
        <taxon>Bacteria</taxon>
        <taxon>Bacillati</taxon>
        <taxon>Chloroflexota</taxon>
        <taxon>Tepidiformia</taxon>
        <taxon>Tepidiformales</taxon>
        <taxon>Tepidiformaceae</taxon>
        <taxon>Tepidiforma</taxon>
    </lineage>
</organism>
<dbReference type="InterPro" id="IPR057727">
    <property type="entry name" value="WCX_dom"/>
</dbReference>
<dbReference type="EMBL" id="CP115149">
    <property type="protein sequence ID" value="WBL36059.1"/>
    <property type="molecule type" value="Genomic_DNA"/>
</dbReference>
<keyword evidence="4" id="KW-1185">Reference proteome</keyword>
<dbReference type="PROSITE" id="PS52050">
    <property type="entry name" value="WYL"/>
    <property type="match status" value="1"/>
</dbReference>
<reference evidence="3 4" key="1">
    <citation type="journal article" date="2023" name="ISME J.">
        <title>Thermophilic Dehalococcoidia with unusual traits shed light on an unexpected past.</title>
        <authorList>
            <person name="Palmer M."/>
            <person name="Covington J.K."/>
            <person name="Zhou E.M."/>
            <person name="Thomas S.C."/>
            <person name="Habib N."/>
            <person name="Seymour C.O."/>
            <person name="Lai D."/>
            <person name="Johnston J."/>
            <person name="Hashimi A."/>
            <person name="Jiao J.Y."/>
            <person name="Muok A.R."/>
            <person name="Liu L."/>
            <person name="Xian W.D."/>
            <person name="Zhi X.Y."/>
            <person name="Li M.M."/>
            <person name="Silva L.P."/>
            <person name="Bowen B.P."/>
            <person name="Louie K."/>
            <person name="Briegel A."/>
            <person name="Pett-Ridge J."/>
            <person name="Weber P.K."/>
            <person name="Tocheva E.I."/>
            <person name="Woyke T."/>
            <person name="Northen T.R."/>
            <person name="Mayali X."/>
            <person name="Li W.J."/>
            <person name="Hedlund B.P."/>
        </authorList>
    </citation>
    <scope>NUCLEOTIDE SEQUENCE [LARGE SCALE GENOMIC DNA]</scope>
    <source>
        <strain evidence="3 4">YIM 72310</strain>
    </source>
</reference>
<dbReference type="Pfam" id="PF25583">
    <property type="entry name" value="WCX"/>
    <property type="match status" value="1"/>
</dbReference>
<dbReference type="Proteomes" id="UP001212803">
    <property type="component" value="Chromosome"/>
</dbReference>
<proteinExistence type="predicted"/>
<dbReference type="InterPro" id="IPR051534">
    <property type="entry name" value="CBASS_pafABC_assoc_protein"/>
</dbReference>
<dbReference type="Pfam" id="PF13280">
    <property type="entry name" value="WYL"/>
    <property type="match status" value="1"/>
</dbReference>
<dbReference type="PANTHER" id="PTHR34580">
    <property type="match status" value="1"/>
</dbReference>
<dbReference type="PANTHER" id="PTHR34580:SF1">
    <property type="entry name" value="PROTEIN PAFC"/>
    <property type="match status" value="1"/>
</dbReference>
<accession>A0ABY7M6C4</accession>
<sequence>MGDEPLDHHRVPLRSRQRPRRYEVDPYILDHTESGTYLIGYSHAHGEVRVFKVDRIRAVEQTAREFEPVDLDRLAETLRNSWGGVVIGESRYDVVIDFSPSVADRIRESYWHVSQELEMLPEGGVRLKVSLPSLLEITPWVLSWGPEAVVVAPDELRERVASLVKAAAQRYP</sequence>
<evidence type="ECO:0000313" key="4">
    <source>
        <dbReference type="Proteomes" id="UP001212803"/>
    </source>
</evidence>
<dbReference type="RefSeq" id="WP_270056584.1">
    <property type="nucleotide sequence ID" value="NZ_CP115149.1"/>
</dbReference>
<feature type="domain" description="WCX" evidence="2">
    <location>
        <begin position="91"/>
        <end position="168"/>
    </location>
</feature>
<evidence type="ECO:0000313" key="3">
    <source>
        <dbReference type="EMBL" id="WBL36059.1"/>
    </source>
</evidence>
<name>A0ABY7M6C4_9CHLR</name>
<protein>
    <submittedName>
        <fullName evidence="3">WYL domain-containing protein</fullName>
    </submittedName>
</protein>
<evidence type="ECO:0000259" key="1">
    <source>
        <dbReference type="Pfam" id="PF13280"/>
    </source>
</evidence>
<dbReference type="InterPro" id="IPR026881">
    <property type="entry name" value="WYL_dom"/>
</dbReference>
<feature type="domain" description="WYL" evidence="1">
    <location>
        <begin position="15"/>
        <end position="60"/>
    </location>
</feature>
<gene>
    <name evidence="3" type="ORF">O0235_00030</name>
</gene>